<keyword evidence="1" id="KW-0547">Nucleotide-binding</keyword>
<dbReference type="InterPro" id="IPR004948">
    <property type="entry name" value="Nuc-triphosphatase_THEP1"/>
</dbReference>
<evidence type="ECO:0000256" key="3">
    <source>
        <dbReference type="ARBA" id="ARBA00022840"/>
    </source>
</evidence>
<dbReference type="GO" id="GO:0017111">
    <property type="term" value="F:ribonucleoside triphosphate phosphatase activity"/>
    <property type="evidence" value="ECO:0007669"/>
    <property type="project" value="InterPro"/>
</dbReference>
<dbReference type="Pfam" id="PF03266">
    <property type="entry name" value="NTPase_1"/>
    <property type="match status" value="1"/>
</dbReference>
<evidence type="ECO:0008006" key="6">
    <source>
        <dbReference type="Google" id="ProtNLM"/>
    </source>
</evidence>
<dbReference type="EMBL" id="CP060636">
    <property type="protein sequence ID" value="QNM11842.1"/>
    <property type="molecule type" value="Genomic_DNA"/>
</dbReference>
<proteinExistence type="predicted"/>
<dbReference type="KEGG" id="ehn:H9Q80_16595"/>
<evidence type="ECO:0000313" key="4">
    <source>
        <dbReference type="EMBL" id="QNM11842.1"/>
    </source>
</evidence>
<sequence length="172" mass="20148">MKNKKVFLTGEKSVGKSFCINEIIKECQLSTCGFQTLPFYEQGIRKGFYLHAFVDVEENNQRFSIQHDTYNEVIPGIFDTFGTEILRKSRQLPAHVLILDEIGRLEKDEQLFLSELKKSIAEKRDIFGVLKKCEIQYIQEIKMRDDVVILDFDKLSYQDIKASAKRIWEDRS</sequence>
<protein>
    <recommendedName>
        <fullName evidence="6">Nucleotide kinase</fullName>
    </recommendedName>
</protein>
<organism evidence="4 5">
    <name type="scientific">[Eubacterium] hominis</name>
    <dbReference type="NCBI Taxonomy" id="2764325"/>
    <lineage>
        <taxon>Bacteria</taxon>
        <taxon>Bacillati</taxon>
        <taxon>Bacillota</taxon>
        <taxon>Erysipelotrichia</taxon>
        <taxon>Erysipelotrichales</taxon>
        <taxon>Erysipelotrichaceae</taxon>
        <taxon>Amedibacillus</taxon>
    </lineage>
</organism>
<dbReference type="SUPFAM" id="SSF52540">
    <property type="entry name" value="P-loop containing nucleoside triphosphate hydrolases"/>
    <property type="match status" value="1"/>
</dbReference>
<keyword evidence="5" id="KW-1185">Reference proteome</keyword>
<name>A0A7G9GM10_9FIRM</name>
<dbReference type="RefSeq" id="WP_117454597.1">
    <property type="nucleotide sequence ID" value="NZ_CP060636.1"/>
</dbReference>
<evidence type="ECO:0000313" key="5">
    <source>
        <dbReference type="Proteomes" id="UP000515856"/>
    </source>
</evidence>
<dbReference type="GO" id="GO:0005524">
    <property type="term" value="F:ATP binding"/>
    <property type="evidence" value="ECO:0007669"/>
    <property type="project" value="UniProtKB-KW"/>
</dbReference>
<keyword evidence="2" id="KW-0378">Hydrolase</keyword>
<dbReference type="InterPro" id="IPR027417">
    <property type="entry name" value="P-loop_NTPase"/>
</dbReference>
<dbReference type="Gene3D" id="3.40.50.300">
    <property type="entry name" value="P-loop containing nucleotide triphosphate hydrolases"/>
    <property type="match status" value="1"/>
</dbReference>
<reference evidence="4 5" key="1">
    <citation type="submission" date="2020-08" db="EMBL/GenBank/DDBJ databases">
        <authorList>
            <person name="Liu C."/>
            <person name="Sun Q."/>
        </authorList>
    </citation>
    <scope>NUCLEOTIDE SEQUENCE [LARGE SCALE GENOMIC DNA]</scope>
    <source>
        <strain evidence="4 5">NSJ-61</strain>
    </source>
</reference>
<accession>A0A7G9GM10</accession>
<gene>
    <name evidence="4" type="ORF">H9Q80_16595</name>
</gene>
<dbReference type="PANTHER" id="PTHR43146">
    <property type="entry name" value="CANCER-RELATED NUCLEOSIDE-TRIPHOSPHATASE"/>
    <property type="match status" value="1"/>
</dbReference>
<dbReference type="Proteomes" id="UP000515856">
    <property type="component" value="Chromosome"/>
</dbReference>
<evidence type="ECO:0000256" key="1">
    <source>
        <dbReference type="ARBA" id="ARBA00022741"/>
    </source>
</evidence>
<dbReference type="PANTHER" id="PTHR43146:SF1">
    <property type="entry name" value="CANCER-RELATED NUCLEOSIDE-TRIPHOSPHATASE"/>
    <property type="match status" value="1"/>
</dbReference>
<keyword evidence="3" id="KW-0067">ATP-binding</keyword>
<dbReference type="AlphaFoldDB" id="A0A7G9GM10"/>
<evidence type="ECO:0000256" key="2">
    <source>
        <dbReference type="ARBA" id="ARBA00022801"/>
    </source>
</evidence>